<feature type="coiled-coil region" evidence="1">
    <location>
        <begin position="82"/>
        <end position="124"/>
    </location>
</feature>
<keyword evidence="1" id="KW-0175">Coiled coil</keyword>
<organism evidence="3 4">
    <name type="scientific">Amycolatopsis saalfeldensis</name>
    <dbReference type="NCBI Taxonomy" id="394193"/>
    <lineage>
        <taxon>Bacteria</taxon>
        <taxon>Bacillati</taxon>
        <taxon>Actinomycetota</taxon>
        <taxon>Actinomycetes</taxon>
        <taxon>Pseudonocardiales</taxon>
        <taxon>Pseudonocardiaceae</taxon>
        <taxon>Amycolatopsis</taxon>
    </lineage>
</organism>
<evidence type="ECO:0000313" key="4">
    <source>
        <dbReference type="Proteomes" id="UP000198582"/>
    </source>
</evidence>
<reference evidence="3 4" key="1">
    <citation type="submission" date="2016-10" db="EMBL/GenBank/DDBJ databases">
        <authorList>
            <person name="de Groot N.N."/>
        </authorList>
    </citation>
    <scope>NUCLEOTIDE SEQUENCE [LARGE SCALE GENOMIC DNA]</scope>
    <source>
        <strain evidence="3 4">DSM 44993</strain>
    </source>
</reference>
<sequence>MENVVSESEAAPESDVRFPVVLRGYDRRQVDEYVRVAEKRLDRHEKARRMAERKLAKAQVPTPRAGEADPARGLGRRIEKILEVAKSEADAIKEQAREESGKILAAAEKTAADADTARAETERAAEQEAQLIVSRAEEEATIIRTTHQAALTELGQIAAILSELRKRFGGETETTAERTAEAENPEPSLAGSTQPG</sequence>
<feature type="compositionally biased region" description="Basic and acidic residues" evidence="2">
    <location>
        <begin position="45"/>
        <end position="55"/>
    </location>
</feature>
<keyword evidence="4" id="KW-1185">Reference proteome</keyword>
<name>A0A1H8XGX6_9PSEU</name>
<dbReference type="NCBIfam" id="TIGR03544">
    <property type="entry name" value="DivI1A_domain"/>
    <property type="match status" value="1"/>
</dbReference>
<dbReference type="Proteomes" id="UP000198582">
    <property type="component" value="Unassembled WGS sequence"/>
</dbReference>
<dbReference type="EMBL" id="FOEF01000007">
    <property type="protein sequence ID" value="SEP38508.1"/>
    <property type="molecule type" value="Genomic_DNA"/>
</dbReference>
<feature type="region of interest" description="Disordered" evidence="2">
    <location>
        <begin position="168"/>
        <end position="196"/>
    </location>
</feature>
<dbReference type="InterPro" id="IPR019933">
    <property type="entry name" value="DivIVA_domain"/>
</dbReference>
<feature type="compositionally biased region" description="Basic and acidic residues" evidence="2">
    <location>
        <begin position="168"/>
        <end position="181"/>
    </location>
</feature>
<protein>
    <submittedName>
        <fullName evidence="3">DivIVA domain-containing protein</fullName>
    </submittedName>
</protein>
<feature type="region of interest" description="Disordered" evidence="2">
    <location>
        <begin position="45"/>
        <end position="73"/>
    </location>
</feature>
<proteinExistence type="predicted"/>
<accession>A0A1H8XGX6</accession>
<gene>
    <name evidence="3" type="ORF">SAMN04489732_107157</name>
</gene>
<dbReference type="OrthoDB" id="3209732at2"/>
<evidence type="ECO:0000256" key="2">
    <source>
        <dbReference type="SAM" id="MobiDB-lite"/>
    </source>
</evidence>
<dbReference type="AlphaFoldDB" id="A0A1H8XGX6"/>
<evidence type="ECO:0000256" key="1">
    <source>
        <dbReference type="SAM" id="Coils"/>
    </source>
</evidence>
<dbReference type="STRING" id="394193.SAMN04489732_107157"/>
<evidence type="ECO:0000313" key="3">
    <source>
        <dbReference type="EMBL" id="SEP38508.1"/>
    </source>
</evidence>
<dbReference type="RefSeq" id="WP_143086223.1">
    <property type="nucleotide sequence ID" value="NZ_FOEF01000007.1"/>
</dbReference>